<proteinExistence type="predicted"/>
<organism evidence="2">
    <name type="scientific">Tanacetum cinerariifolium</name>
    <name type="common">Dalmatian daisy</name>
    <name type="synonym">Chrysanthemum cinerariifolium</name>
    <dbReference type="NCBI Taxonomy" id="118510"/>
    <lineage>
        <taxon>Eukaryota</taxon>
        <taxon>Viridiplantae</taxon>
        <taxon>Streptophyta</taxon>
        <taxon>Embryophyta</taxon>
        <taxon>Tracheophyta</taxon>
        <taxon>Spermatophyta</taxon>
        <taxon>Magnoliopsida</taxon>
        <taxon>eudicotyledons</taxon>
        <taxon>Gunneridae</taxon>
        <taxon>Pentapetalae</taxon>
        <taxon>asterids</taxon>
        <taxon>campanulids</taxon>
        <taxon>Asterales</taxon>
        <taxon>Asteraceae</taxon>
        <taxon>Asteroideae</taxon>
        <taxon>Anthemideae</taxon>
        <taxon>Anthemidinae</taxon>
        <taxon>Tanacetum</taxon>
    </lineage>
</organism>
<evidence type="ECO:0000256" key="1">
    <source>
        <dbReference type="SAM" id="SignalP"/>
    </source>
</evidence>
<protein>
    <recommendedName>
        <fullName evidence="3">Secreted protein</fullName>
    </recommendedName>
</protein>
<dbReference type="AlphaFoldDB" id="A0A699GZ30"/>
<keyword evidence="1" id="KW-0732">Signal</keyword>
<accession>A0A699GZ30</accession>
<feature type="chain" id="PRO_5025690368" description="Secreted protein" evidence="1">
    <location>
        <begin position="20"/>
        <end position="70"/>
    </location>
</feature>
<name>A0A699GZ30_TANCI</name>
<evidence type="ECO:0000313" key="2">
    <source>
        <dbReference type="EMBL" id="GEW89179.1"/>
    </source>
</evidence>
<comment type="caution">
    <text evidence="2">The sequence shown here is derived from an EMBL/GenBank/DDBJ whole genome shotgun (WGS) entry which is preliminary data.</text>
</comment>
<dbReference type="EMBL" id="BKCJ010078940">
    <property type="protein sequence ID" value="GEW89179.1"/>
    <property type="molecule type" value="Genomic_DNA"/>
</dbReference>
<sequence length="70" mass="7350">MEGKFSLFGGLLRLPMVCSFVAKLKSNGVGFDRGPFFVTTLSLMPPTSSSSSFMVCGVVGRLVSLLSLSG</sequence>
<evidence type="ECO:0008006" key="3">
    <source>
        <dbReference type="Google" id="ProtNLM"/>
    </source>
</evidence>
<reference evidence="2" key="1">
    <citation type="journal article" date="2019" name="Sci. Rep.">
        <title>Draft genome of Tanacetum cinerariifolium, the natural source of mosquito coil.</title>
        <authorList>
            <person name="Yamashiro T."/>
            <person name="Shiraishi A."/>
            <person name="Satake H."/>
            <person name="Nakayama K."/>
        </authorList>
    </citation>
    <scope>NUCLEOTIDE SEQUENCE</scope>
</reference>
<feature type="signal peptide" evidence="1">
    <location>
        <begin position="1"/>
        <end position="19"/>
    </location>
</feature>
<gene>
    <name evidence="2" type="ORF">Tci_261155</name>
</gene>